<dbReference type="STRING" id="856736.SAMN04488058_10353"/>
<dbReference type="InterPro" id="IPR053924">
    <property type="entry name" value="RecX_HTH_2nd"/>
</dbReference>
<evidence type="ECO:0000313" key="9">
    <source>
        <dbReference type="EMBL" id="SEI99778.1"/>
    </source>
</evidence>
<protein>
    <recommendedName>
        <fullName evidence="3 5">Regulatory protein RecX</fullName>
    </recommendedName>
</protein>
<dbReference type="PANTHER" id="PTHR33602">
    <property type="entry name" value="REGULATORY PROTEIN RECX FAMILY PROTEIN"/>
    <property type="match status" value="1"/>
</dbReference>
<evidence type="ECO:0000256" key="1">
    <source>
        <dbReference type="ARBA" id="ARBA00004496"/>
    </source>
</evidence>
<gene>
    <name evidence="5" type="primary">recX</name>
    <name evidence="9" type="ORF">SAMN04488058_10353</name>
</gene>
<dbReference type="Pfam" id="PF02631">
    <property type="entry name" value="RecX_HTH2"/>
    <property type="match status" value="1"/>
</dbReference>
<dbReference type="GO" id="GO:0005737">
    <property type="term" value="C:cytoplasm"/>
    <property type="evidence" value="ECO:0007669"/>
    <property type="project" value="UniProtKB-SubCell"/>
</dbReference>
<dbReference type="GO" id="GO:0006282">
    <property type="term" value="P:regulation of DNA repair"/>
    <property type="evidence" value="ECO:0007669"/>
    <property type="project" value="UniProtKB-UniRule"/>
</dbReference>
<sequence>MNRPRRRPRPASSPRPEAPDRSPAQPDPSPDPTGAGRARRPRTREEEREALLAYAFRALGARANTAAELRGKLARRCEDEEMVEDVLRRVQELGYQNDAEVARSEGRRSGVGTFRVRQTLKRRGVDAELIDETLQARDPDAEQEDAARLLARRWPALRGKRDPRASAYAFLARRGFPSGVIWAALREVSEAYEEGGEGQEGSETPEGWPEEAE</sequence>
<feature type="domain" description="RecX third three-helical" evidence="8">
    <location>
        <begin position="142"/>
        <end position="185"/>
    </location>
</feature>
<evidence type="ECO:0000256" key="6">
    <source>
        <dbReference type="SAM" id="MobiDB-lite"/>
    </source>
</evidence>
<dbReference type="EMBL" id="FNZA01000003">
    <property type="protein sequence ID" value="SEI99778.1"/>
    <property type="molecule type" value="Genomic_DNA"/>
</dbReference>
<proteinExistence type="inferred from homology"/>
<feature type="region of interest" description="Disordered" evidence="6">
    <location>
        <begin position="1"/>
        <end position="47"/>
    </location>
</feature>
<evidence type="ECO:0000259" key="8">
    <source>
        <dbReference type="Pfam" id="PF21981"/>
    </source>
</evidence>
<evidence type="ECO:0000259" key="7">
    <source>
        <dbReference type="Pfam" id="PF02631"/>
    </source>
</evidence>
<dbReference type="Pfam" id="PF21981">
    <property type="entry name" value="RecX_HTH3"/>
    <property type="match status" value="1"/>
</dbReference>
<feature type="region of interest" description="Disordered" evidence="6">
    <location>
        <begin position="191"/>
        <end position="213"/>
    </location>
</feature>
<accession>A0A1H6V5I1</accession>
<keyword evidence="4 5" id="KW-0963">Cytoplasm</keyword>
<feature type="domain" description="RecX second three-helical" evidence="7">
    <location>
        <begin position="102"/>
        <end position="134"/>
    </location>
</feature>
<comment type="similarity">
    <text evidence="2 5">Belongs to the RecX family.</text>
</comment>
<dbReference type="InterPro" id="IPR036388">
    <property type="entry name" value="WH-like_DNA-bd_sf"/>
</dbReference>
<dbReference type="OrthoDB" id="68219at2"/>
<dbReference type="RefSeq" id="WP_092263585.1">
    <property type="nucleotide sequence ID" value="NZ_FNZA01000003.1"/>
</dbReference>
<dbReference type="Gene3D" id="1.10.10.10">
    <property type="entry name" value="Winged helix-like DNA-binding domain superfamily/Winged helix DNA-binding domain"/>
    <property type="match status" value="3"/>
</dbReference>
<reference evidence="10" key="1">
    <citation type="submission" date="2016-10" db="EMBL/GenBank/DDBJ databases">
        <authorList>
            <person name="Varghese N."/>
            <person name="Submissions S."/>
        </authorList>
    </citation>
    <scope>NUCLEOTIDE SEQUENCE [LARGE SCALE GENOMIC DNA]</scope>
    <source>
        <strain evidence="10">CGMCC 1.10218</strain>
    </source>
</reference>
<dbReference type="PANTHER" id="PTHR33602:SF1">
    <property type="entry name" value="REGULATORY PROTEIN RECX FAMILY PROTEIN"/>
    <property type="match status" value="1"/>
</dbReference>
<evidence type="ECO:0000256" key="3">
    <source>
        <dbReference type="ARBA" id="ARBA00018111"/>
    </source>
</evidence>
<organism evidence="9 10">
    <name type="scientific">Deinococcus reticulitermitis</name>
    <dbReference type="NCBI Taxonomy" id="856736"/>
    <lineage>
        <taxon>Bacteria</taxon>
        <taxon>Thermotogati</taxon>
        <taxon>Deinococcota</taxon>
        <taxon>Deinococci</taxon>
        <taxon>Deinococcales</taxon>
        <taxon>Deinococcaceae</taxon>
        <taxon>Deinococcus</taxon>
    </lineage>
</organism>
<dbReference type="HAMAP" id="MF_01114">
    <property type="entry name" value="RecX"/>
    <property type="match status" value="1"/>
</dbReference>
<evidence type="ECO:0000256" key="2">
    <source>
        <dbReference type="ARBA" id="ARBA00009695"/>
    </source>
</evidence>
<dbReference type="InterPro" id="IPR003783">
    <property type="entry name" value="Regulatory_RecX"/>
</dbReference>
<dbReference type="InterPro" id="IPR053925">
    <property type="entry name" value="RecX_HTH_3rd"/>
</dbReference>
<comment type="subcellular location">
    <subcellularLocation>
        <location evidence="1 5">Cytoplasm</location>
    </subcellularLocation>
</comment>
<dbReference type="AlphaFoldDB" id="A0A1H6V5I1"/>
<dbReference type="Proteomes" id="UP000199223">
    <property type="component" value="Unassembled WGS sequence"/>
</dbReference>
<keyword evidence="10" id="KW-1185">Reference proteome</keyword>
<name>A0A1H6V5I1_9DEIO</name>
<comment type="function">
    <text evidence="5">Modulates RecA activity.</text>
</comment>
<evidence type="ECO:0000256" key="4">
    <source>
        <dbReference type="ARBA" id="ARBA00022490"/>
    </source>
</evidence>
<evidence type="ECO:0000256" key="5">
    <source>
        <dbReference type="HAMAP-Rule" id="MF_01114"/>
    </source>
</evidence>
<evidence type="ECO:0000313" key="10">
    <source>
        <dbReference type="Proteomes" id="UP000199223"/>
    </source>
</evidence>